<dbReference type="Proteomes" id="UP000033202">
    <property type="component" value="Unassembled WGS sequence"/>
</dbReference>
<reference evidence="1 2" key="1">
    <citation type="submission" date="2015-04" db="EMBL/GenBank/DDBJ databases">
        <title>Whole genome shotgun sequence of Sphingomonas changbaiensis NBRC 104936.</title>
        <authorList>
            <person name="Katano-Makiyama Y."/>
            <person name="Hosoyama A."/>
            <person name="Hashimoto M."/>
            <person name="Noguchi M."/>
            <person name="Tsuchikane K."/>
            <person name="Ohji S."/>
            <person name="Yamazoe A."/>
            <person name="Ichikawa N."/>
            <person name="Kimura A."/>
            <person name="Fujita N."/>
        </authorList>
    </citation>
    <scope>NUCLEOTIDE SEQUENCE [LARGE SCALE GENOMIC DNA]</scope>
    <source>
        <strain evidence="1 2">NBRC 104936</strain>
    </source>
</reference>
<dbReference type="SUPFAM" id="SSF46458">
    <property type="entry name" value="Globin-like"/>
    <property type="match status" value="1"/>
</dbReference>
<dbReference type="STRING" id="1219043.SCH01S_12_00100"/>
<gene>
    <name evidence="1" type="ORF">SCH01S_12_00100</name>
</gene>
<keyword evidence="2" id="KW-1185">Reference proteome</keyword>
<dbReference type="InterPro" id="IPR009050">
    <property type="entry name" value="Globin-like_sf"/>
</dbReference>
<dbReference type="CDD" id="cd08916">
    <property type="entry name" value="TrHb3_P"/>
    <property type="match status" value="1"/>
</dbReference>
<evidence type="ECO:0008006" key="3">
    <source>
        <dbReference type="Google" id="ProtNLM"/>
    </source>
</evidence>
<dbReference type="GO" id="GO:0019825">
    <property type="term" value="F:oxygen binding"/>
    <property type="evidence" value="ECO:0007669"/>
    <property type="project" value="InterPro"/>
</dbReference>
<evidence type="ECO:0000313" key="2">
    <source>
        <dbReference type="Proteomes" id="UP000033202"/>
    </source>
</evidence>
<dbReference type="AlphaFoldDB" id="A0A0E9MLL2"/>
<dbReference type="EMBL" id="BBWU01000012">
    <property type="protein sequence ID" value="GAO38316.1"/>
    <property type="molecule type" value="Genomic_DNA"/>
</dbReference>
<name>A0A0E9MLL2_9SPHN</name>
<organism evidence="1 2">
    <name type="scientific">Sphingomonas changbaiensis NBRC 104936</name>
    <dbReference type="NCBI Taxonomy" id="1219043"/>
    <lineage>
        <taxon>Bacteria</taxon>
        <taxon>Pseudomonadati</taxon>
        <taxon>Pseudomonadota</taxon>
        <taxon>Alphaproteobacteria</taxon>
        <taxon>Sphingomonadales</taxon>
        <taxon>Sphingomonadaceae</taxon>
        <taxon>Sphingomonas</taxon>
    </lineage>
</organism>
<dbReference type="Gene3D" id="1.10.490.10">
    <property type="entry name" value="Globins"/>
    <property type="match status" value="1"/>
</dbReference>
<protein>
    <recommendedName>
        <fullName evidence="3">Hemoglobin</fullName>
    </recommendedName>
</protein>
<dbReference type="GO" id="GO:0020037">
    <property type="term" value="F:heme binding"/>
    <property type="evidence" value="ECO:0007669"/>
    <property type="project" value="InterPro"/>
</dbReference>
<sequence>MTGADIITEDMLATLVPAFYGRVRQDPLIGPLFNAAVDDWDEHLGKLTAFWSSVMLTSGRYKGSPMAAHLRHADAIRPEMFERWLAIWAETTSDLVPGAAAQALQERAGRIAESLQLGLAFRRDVRAA</sequence>
<evidence type="ECO:0000313" key="1">
    <source>
        <dbReference type="EMBL" id="GAO38316.1"/>
    </source>
</evidence>
<dbReference type="RefSeq" id="WP_046347178.1">
    <property type="nucleotide sequence ID" value="NZ_BBWU01000012.1"/>
</dbReference>
<accession>A0A0E9MLL2</accession>
<comment type="caution">
    <text evidence="1">The sequence shown here is derived from an EMBL/GenBank/DDBJ whole genome shotgun (WGS) entry which is preliminary data.</text>
</comment>
<proteinExistence type="predicted"/>
<dbReference type="InterPro" id="IPR012292">
    <property type="entry name" value="Globin/Proto"/>
</dbReference>